<dbReference type="AlphaFoldDB" id="A0A935UFE1"/>
<keyword evidence="3" id="KW-0067">ATP-binding</keyword>
<evidence type="ECO:0000313" key="4">
    <source>
        <dbReference type="Proteomes" id="UP000697998"/>
    </source>
</evidence>
<evidence type="ECO:0000313" key="3">
    <source>
        <dbReference type="EMBL" id="MBK7673298.1"/>
    </source>
</evidence>
<dbReference type="Proteomes" id="UP000697998">
    <property type="component" value="Unassembled WGS sequence"/>
</dbReference>
<dbReference type="PANTHER" id="PTHR47396:SF1">
    <property type="entry name" value="ATP-DEPENDENT HELICASE IRC3-RELATED"/>
    <property type="match status" value="1"/>
</dbReference>
<dbReference type="InterPro" id="IPR027417">
    <property type="entry name" value="P-loop_NTPase"/>
</dbReference>
<protein>
    <submittedName>
        <fullName evidence="3">DEAD/DEAH box helicase family protein</fullName>
    </submittedName>
</protein>
<comment type="caution">
    <text evidence="3">The sequence shown here is derived from an EMBL/GenBank/DDBJ whole genome shotgun (WGS) entry which is preliminary data.</text>
</comment>
<name>A0A935UFE1_9PROT</name>
<reference evidence="3 4" key="1">
    <citation type="submission" date="2020-10" db="EMBL/GenBank/DDBJ databases">
        <title>Connecting structure to function with the recovery of over 1000 high-quality activated sludge metagenome-assembled genomes encoding full-length rRNA genes using long-read sequencing.</title>
        <authorList>
            <person name="Singleton C.M."/>
            <person name="Petriglieri F."/>
            <person name="Kristensen J.M."/>
            <person name="Kirkegaard R.H."/>
            <person name="Michaelsen T.Y."/>
            <person name="Andersen M.H."/>
            <person name="Karst S.M."/>
            <person name="Dueholm M.S."/>
            <person name="Nielsen P.H."/>
            <person name="Albertsen M."/>
        </authorList>
    </citation>
    <scope>NUCLEOTIDE SEQUENCE [LARGE SCALE GENOMIC DNA]</scope>
    <source>
        <strain evidence="3">EsbW_18-Q3-R4-48_BATAC.285</strain>
    </source>
</reference>
<keyword evidence="3" id="KW-0347">Helicase</keyword>
<dbReference type="Gene3D" id="3.40.50.300">
    <property type="entry name" value="P-loop containing nucleotide triphosphate hydrolases"/>
    <property type="match status" value="2"/>
</dbReference>
<dbReference type="NCBIfam" id="NF046055">
    <property type="entry name" value="restr_BPTD_3080"/>
    <property type="match status" value="1"/>
</dbReference>
<dbReference type="PANTHER" id="PTHR47396">
    <property type="entry name" value="TYPE I RESTRICTION ENZYME ECOKI R PROTEIN"/>
    <property type="match status" value="1"/>
</dbReference>
<dbReference type="GO" id="GO:0005524">
    <property type="term" value="F:ATP binding"/>
    <property type="evidence" value="ECO:0007669"/>
    <property type="project" value="InterPro"/>
</dbReference>
<evidence type="ECO:0000256" key="1">
    <source>
        <dbReference type="SAM" id="MobiDB-lite"/>
    </source>
</evidence>
<dbReference type="SUPFAM" id="SSF52540">
    <property type="entry name" value="P-loop containing nucleoside triphosphate hydrolases"/>
    <property type="match status" value="2"/>
</dbReference>
<dbReference type="GO" id="GO:0004386">
    <property type="term" value="F:helicase activity"/>
    <property type="evidence" value="ECO:0007669"/>
    <property type="project" value="UniProtKB-KW"/>
</dbReference>
<evidence type="ECO:0000259" key="2">
    <source>
        <dbReference type="Pfam" id="PF04851"/>
    </source>
</evidence>
<feature type="region of interest" description="Disordered" evidence="1">
    <location>
        <begin position="1"/>
        <end position="20"/>
    </location>
</feature>
<dbReference type="InterPro" id="IPR050742">
    <property type="entry name" value="Helicase_Restrict-Modif_Enz"/>
</dbReference>
<organism evidence="3 4">
    <name type="scientific">Candidatus Accumulibacter proximus</name>
    <dbReference type="NCBI Taxonomy" id="2954385"/>
    <lineage>
        <taxon>Bacteria</taxon>
        <taxon>Pseudomonadati</taxon>
        <taxon>Pseudomonadota</taxon>
        <taxon>Betaproteobacteria</taxon>
        <taxon>Candidatus Accumulibacter</taxon>
    </lineage>
</organism>
<accession>A0A935UFE1</accession>
<dbReference type="GO" id="GO:0003677">
    <property type="term" value="F:DNA binding"/>
    <property type="evidence" value="ECO:0007669"/>
    <property type="project" value="InterPro"/>
</dbReference>
<keyword evidence="3" id="KW-0378">Hydrolase</keyword>
<feature type="domain" description="Helicase/UvrB N-terminal" evidence="2">
    <location>
        <begin position="144"/>
        <end position="367"/>
    </location>
</feature>
<dbReference type="EMBL" id="JADJMH010000001">
    <property type="protein sequence ID" value="MBK7673298.1"/>
    <property type="molecule type" value="Genomic_DNA"/>
</dbReference>
<dbReference type="Pfam" id="PF04851">
    <property type="entry name" value="ResIII"/>
    <property type="match status" value="1"/>
</dbReference>
<dbReference type="InterPro" id="IPR006935">
    <property type="entry name" value="Helicase/UvrB_N"/>
</dbReference>
<sequence>MASADNPILNSPYDEPARHYATDTQGNLNYRDIRPGRRIFTPDVPQVPIGQQNQGSVFDLNDFPTEYSEHLINRLRDELRTWRESGYRGVTSRVTRDLLSDWFANPERAAHQKLFFAQQEAVEAAIWLNEVAEKSNTGTHLQNQLRQRQATASDDTASQLPRIAFKMATGSGKTVVMACLILYHYLNRREYRNDTRYVDYFLVLAPGITIRDRLNVLLPDQRGDTPFAAGDYYRQRYLVPPAYQHALGELGHRLIITNYHEFLPRILGGNKRTPFDGKLGEDGRKVESREDENQVLRRVLGSFKAGRRLLVVNDEAHHCYLPRAKGRDSELDNSATENERAAVWFSGLRACARRFQLRVVYDLSATPYYLSGSGFPAYSLFPWVVSDFGLIEAIEAGLVKIPFLPIDDSSQAIDEPVLKNLYENCKAELPRKGQRTQRREAQETSVGEAAPNLPALVRQALDQFYAHYEEYERGLRRRGELKADLFTAPPVFIVVCGNTTVSREVFKEIAGYERVDESGQTNVVPGRFPLFANFDRDTGRPLARPPTLLIDSDALEHSGQIDEGFKKVFAPEIERFKREYRLRHPERGVDSLTDAELLREVVNTVGKADTLGAHVRCVVSVAMLSEGWDANTVTHVMGLRAFGSQLLCEQVAGRALRRRYYFTDPKTGKFPPEYAHIIGIPFKLFKAGQSSHVDPPEYATLRALRERDSLEIRFPNLVGYRLQTDSDRLAADFTGTPDYRLDTTRLPLETTLGTAVSEDRQTMRLKLDELRDQTVIYKLTRDYLRRIHGDDAQRADLRLFQQVRRIVERWYDEKLKVVGEDDPIFKRLVIYEDPQPVVESINRGIVAHATESERVLPILNHYNPQGSTRHVFGQTSRKTWPTKKSHVNLVVADTDSWEQIAAKTLEKIEAVESYVKNAFLGFHIPYISGGKERTYLPDYLIRLRTPKLRTAQLILEITGFNQDKELKRWAVRERWLPAVNNARSQLGLPPWYFEEITDIDDIKPALTQAIRRIVSEIDAAPDTLGEALRLLATLPDDFYLEGREDPPLFEQREPFE</sequence>
<gene>
    <name evidence="3" type="ORF">IPJ27_00210</name>
</gene>
<proteinExistence type="predicted"/>
<dbReference type="GO" id="GO:0016787">
    <property type="term" value="F:hydrolase activity"/>
    <property type="evidence" value="ECO:0007669"/>
    <property type="project" value="InterPro"/>
</dbReference>
<keyword evidence="3" id="KW-0547">Nucleotide-binding</keyword>
<dbReference type="GO" id="GO:0005829">
    <property type="term" value="C:cytosol"/>
    <property type="evidence" value="ECO:0007669"/>
    <property type="project" value="TreeGrafter"/>
</dbReference>